<keyword evidence="2" id="KW-1185">Reference proteome</keyword>
<dbReference type="OrthoDB" id="7276839at2"/>
<dbReference type="Proteomes" id="UP000245461">
    <property type="component" value="Unassembled WGS sequence"/>
</dbReference>
<sequence>MSCPLHRRHVLSLALGAAFAVIARGHARAEAARDGVDVIGNVVILAPFNLSVVRRGKVRAIMTVVANLDVGDAMLRERIAREIPLVRDSYLRCLDPYVDQLDMKSSLDVPRLTRLLQKATDKLYGEGGASVLITHATMRRV</sequence>
<name>A0A317EDN0_9PROT</name>
<gene>
    <name evidence="1" type="ORF">DKG74_08980</name>
</gene>
<comment type="caution">
    <text evidence="1">The sequence shown here is derived from an EMBL/GenBank/DDBJ whole genome shotgun (WGS) entry which is preliminary data.</text>
</comment>
<accession>A0A317EDN0</accession>
<protein>
    <recommendedName>
        <fullName evidence="3">Flagellar protein FliL</fullName>
    </recommendedName>
</protein>
<reference evidence="1 2" key="1">
    <citation type="submission" date="2018-05" db="EMBL/GenBank/DDBJ databases">
        <title>Zavarzinia sp. HR-AS.</title>
        <authorList>
            <person name="Lee Y."/>
            <person name="Jeon C.O."/>
        </authorList>
    </citation>
    <scope>NUCLEOTIDE SEQUENCE [LARGE SCALE GENOMIC DNA]</scope>
    <source>
        <strain evidence="1 2">HR-AS</strain>
    </source>
</reference>
<evidence type="ECO:0000313" key="1">
    <source>
        <dbReference type="EMBL" id="PWR24240.1"/>
    </source>
</evidence>
<evidence type="ECO:0008006" key="3">
    <source>
        <dbReference type="Google" id="ProtNLM"/>
    </source>
</evidence>
<dbReference type="RefSeq" id="WP_109904872.1">
    <property type="nucleotide sequence ID" value="NZ_QGLE01000004.1"/>
</dbReference>
<evidence type="ECO:0000313" key="2">
    <source>
        <dbReference type="Proteomes" id="UP000245461"/>
    </source>
</evidence>
<dbReference type="EMBL" id="QGLE01000004">
    <property type="protein sequence ID" value="PWR24240.1"/>
    <property type="molecule type" value="Genomic_DNA"/>
</dbReference>
<proteinExistence type="predicted"/>
<dbReference type="AlphaFoldDB" id="A0A317EDN0"/>
<organism evidence="1 2">
    <name type="scientific">Zavarzinia aquatilis</name>
    <dbReference type="NCBI Taxonomy" id="2211142"/>
    <lineage>
        <taxon>Bacteria</taxon>
        <taxon>Pseudomonadati</taxon>
        <taxon>Pseudomonadota</taxon>
        <taxon>Alphaproteobacteria</taxon>
        <taxon>Rhodospirillales</taxon>
        <taxon>Zavarziniaceae</taxon>
        <taxon>Zavarzinia</taxon>
    </lineage>
</organism>